<dbReference type="InterPro" id="IPR036188">
    <property type="entry name" value="FAD/NAD-bd_sf"/>
</dbReference>
<evidence type="ECO:0000313" key="2">
    <source>
        <dbReference type="Proteomes" id="UP001597472"/>
    </source>
</evidence>
<dbReference type="Gene3D" id="3.50.50.60">
    <property type="entry name" value="FAD/NAD(P)-binding domain"/>
    <property type="match status" value="1"/>
</dbReference>
<dbReference type="Proteomes" id="UP001597472">
    <property type="component" value="Unassembled WGS sequence"/>
</dbReference>
<protein>
    <submittedName>
        <fullName evidence="1">Lycopene cyclase family protein</fullName>
    </submittedName>
</protein>
<dbReference type="SUPFAM" id="SSF51905">
    <property type="entry name" value="FAD/NAD(P)-binding domain"/>
    <property type="match status" value="1"/>
</dbReference>
<keyword evidence="2" id="KW-1185">Reference proteome</keyword>
<reference evidence="2" key="1">
    <citation type="journal article" date="2019" name="Int. J. Syst. Evol. Microbiol.">
        <title>The Global Catalogue of Microorganisms (GCM) 10K type strain sequencing project: providing services to taxonomists for standard genome sequencing and annotation.</title>
        <authorList>
            <consortium name="The Broad Institute Genomics Platform"/>
            <consortium name="The Broad Institute Genome Sequencing Center for Infectious Disease"/>
            <person name="Wu L."/>
            <person name="Ma J."/>
        </authorList>
    </citation>
    <scope>NUCLEOTIDE SEQUENCE [LARGE SCALE GENOMIC DNA]</scope>
    <source>
        <strain evidence="2">KCTC 42587</strain>
    </source>
</reference>
<evidence type="ECO:0000313" key="1">
    <source>
        <dbReference type="EMBL" id="MFD2552618.1"/>
    </source>
</evidence>
<dbReference type="Pfam" id="PF05834">
    <property type="entry name" value="Lycopene_cycl"/>
    <property type="match status" value="1"/>
</dbReference>
<proteinExistence type="predicted"/>
<gene>
    <name evidence="1" type="ORF">ACFSQP_12415</name>
</gene>
<dbReference type="RefSeq" id="WP_376894991.1">
    <property type="nucleotide sequence ID" value="NZ_JBHULS010000007.1"/>
</dbReference>
<accession>A0ABW5KWE6</accession>
<sequence>MHNDNHFDYIIVGNGLAGLQLALAFIQDPILSKKTLALIDPVTKTKNDKTWSFWEIGYSEWDPVVEKSWQTASFKSPKKDLVLPLKPYQYKSIRAIDFYDFAKTKLAGYNNIRFIKDAVITLEEDTKVRVIGKNNSYTASHVFDSRLPEKYFKNIHKYTLVQQHFKGWVIETDVPVFNNNMFTMMDYRFQYQGSTSFMYVLPFSETKALIEYTFFTPDTVPEAVYDTALEHYITEHLQIKNYQVVETEQGNIPMTDFPFWKENTAKITKIGTAGGWVKASTGYSFKHVEKNVAKMIANIKTGNLPHSNLFKRKYKIYDKIFLHVLYTNNKKGVWIFEQFYAKNTIPTMFRFLDEQSTFSEDLKIMKSLYSLDFIRGFFKVLFR</sequence>
<comment type="caution">
    <text evidence="1">The sequence shown here is derived from an EMBL/GenBank/DDBJ whole genome shotgun (WGS) entry which is preliminary data.</text>
</comment>
<organism evidence="1 2">
    <name type="scientific">Bizionia sediminis</name>
    <dbReference type="NCBI Taxonomy" id="1737064"/>
    <lineage>
        <taxon>Bacteria</taxon>
        <taxon>Pseudomonadati</taxon>
        <taxon>Bacteroidota</taxon>
        <taxon>Flavobacteriia</taxon>
        <taxon>Flavobacteriales</taxon>
        <taxon>Flavobacteriaceae</taxon>
        <taxon>Bizionia</taxon>
    </lineage>
</organism>
<name>A0ABW5KWE6_9FLAO</name>
<dbReference type="EMBL" id="JBHULS010000007">
    <property type="protein sequence ID" value="MFD2552618.1"/>
    <property type="molecule type" value="Genomic_DNA"/>
</dbReference>